<dbReference type="EMBL" id="JBFCZG010000003">
    <property type="protein sequence ID" value="KAL3424023.1"/>
    <property type="molecule type" value="Genomic_DNA"/>
</dbReference>
<dbReference type="PANTHER" id="PTHR28054">
    <property type="entry name" value="RNA POLYMERASE I-SPECIFIC TRANSCRIPTION INITIATION FACTOR RRN10"/>
    <property type="match status" value="1"/>
</dbReference>
<evidence type="ECO:0000313" key="2">
    <source>
        <dbReference type="EMBL" id="KAL3424023.1"/>
    </source>
</evidence>
<sequence length="214" mass="23377">MTSKARSQKRFLYPISSQEAPSTKDEGQKKRRRATVYDATAGRISSTGFIQNQVAIPSTRDTTSTSTMAVAPETVLSGRRNTPTRYTESDIHVTNETESPRDLPGSELLKAIHGYASDFYSRATPNAGASDWQSLDGTALIALAILLEEASRESLGETGDMVFVEGEEDIAPDAPNPIIVDVDSHTQVKFSEIENGRRVTKGAKRRRVVETAED</sequence>
<keyword evidence="3" id="KW-1185">Reference proteome</keyword>
<comment type="caution">
    <text evidence="2">The sequence shown here is derived from an EMBL/GenBank/DDBJ whole genome shotgun (WGS) entry which is preliminary data.</text>
</comment>
<evidence type="ECO:0000313" key="3">
    <source>
        <dbReference type="Proteomes" id="UP001629113"/>
    </source>
</evidence>
<gene>
    <name evidence="2" type="ORF">PVAG01_03303</name>
</gene>
<dbReference type="Proteomes" id="UP001629113">
    <property type="component" value="Unassembled WGS sequence"/>
</dbReference>
<reference evidence="2 3" key="1">
    <citation type="submission" date="2024-06" db="EMBL/GenBank/DDBJ databases">
        <title>Complete genome of Phlyctema vagabunda strain 19-DSS-EL-015.</title>
        <authorList>
            <person name="Fiorenzani C."/>
        </authorList>
    </citation>
    <scope>NUCLEOTIDE SEQUENCE [LARGE SCALE GENOMIC DNA]</scope>
    <source>
        <strain evidence="2 3">19-DSS-EL-015</strain>
    </source>
</reference>
<feature type="region of interest" description="Disordered" evidence="1">
    <location>
        <begin position="1"/>
        <end position="33"/>
    </location>
</feature>
<accession>A0ABR4PL08</accession>
<proteinExistence type="predicted"/>
<name>A0ABR4PL08_9HELO</name>
<dbReference type="PANTHER" id="PTHR28054:SF1">
    <property type="entry name" value="RNA POLYMERASE I-SPECIFIC TRANSCRIPTION INITIATION FACTOR RRN10"/>
    <property type="match status" value="1"/>
</dbReference>
<protein>
    <submittedName>
        <fullName evidence="2">Membrane protein</fullName>
    </submittedName>
</protein>
<evidence type="ECO:0000256" key="1">
    <source>
        <dbReference type="SAM" id="MobiDB-lite"/>
    </source>
</evidence>
<organism evidence="2 3">
    <name type="scientific">Phlyctema vagabunda</name>
    <dbReference type="NCBI Taxonomy" id="108571"/>
    <lineage>
        <taxon>Eukaryota</taxon>
        <taxon>Fungi</taxon>
        <taxon>Dikarya</taxon>
        <taxon>Ascomycota</taxon>
        <taxon>Pezizomycotina</taxon>
        <taxon>Leotiomycetes</taxon>
        <taxon>Helotiales</taxon>
        <taxon>Dermateaceae</taxon>
        <taxon>Phlyctema</taxon>
    </lineage>
</organism>
<dbReference type="InterPro" id="IPR022793">
    <property type="entry name" value="Rrn10"/>
</dbReference>